<evidence type="ECO:0000313" key="2">
    <source>
        <dbReference type="Proteomes" id="UP000410984"/>
    </source>
</evidence>
<dbReference type="AlphaFoldDB" id="A0A509EFD3"/>
<dbReference type="Proteomes" id="UP000410984">
    <property type="component" value="Unassembled WGS sequence"/>
</dbReference>
<proteinExistence type="predicted"/>
<reference evidence="1 2" key="1">
    <citation type="submission" date="2019-06" db="EMBL/GenBank/DDBJ databases">
        <authorList>
            <person name="Rodrigo-Torres L."/>
            <person name="Arahal R. D."/>
            <person name="Lucena T."/>
        </authorList>
    </citation>
    <scope>NUCLEOTIDE SEQUENCE [LARGE SCALE GENOMIC DNA]</scope>
    <source>
        <strain evidence="1 2">SB0023/3</strain>
    </source>
</reference>
<name>A0A509EFD3_9HYPH</name>
<gene>
    <name evidence="1" type="ORF">MET9862_03679</name>
</gene>
<dbReference type="EMBL" id="CABFPH010000058">
    <property type="protein sequence ID" value="VUD73067.1"/>
    <property type="molecule type" value="Genomic_DNA"/>
</dbReference>
<evidence type="ECO:0000313" key="1">
    <source>
        <dbReference type="EMBL" id="VUD73067.1"/>
    </source>
</evidence>
<organism evidence="1 2">
    <name type="scientific">Methylobacterium symbioticum</name>
    <dbReference type="NCBI Taxonomy" id="2584084"/>
    <lineage>
        <taxon>Bacteria</taxon>
        <taxon>Pseudomonadati</taxon>
        <taxon>Pseudomonadota</taxon>
        <taxon>Alphaproteobacteria</taxon>
        <taxon>Hyphomicrobiales</taxon>
        <taxon>Methylobacteriaceae</taxon>
        <taxon>Methylobacterium</taxon>
    </lineage>
</organism>
<protein>
    <submittedName>
        <fullName evidence="1">Uncharacterized protein</fullName>
    </submittedName>
</protein>
<keyword evidence="2" id="KW-1185">Reference proteome</keyword>
<sequence length="99" mass="11475">MPSSRTRIGLLYLNDRARRPMQVVCRGIQTGITLDQRQNVEQVMPQFLHRRWLTEPDLCERRLDPIEAVGQHLGDQSRRHDQAPGVQSILGCCDRIRSK</sequence>
<accession>A0A509EFD3</accession>